<proteinExistence type="predicted"/>
<dbReference type="EMBL" id="CP017881">
    <property type="protein sequence ID" value="ATU07349.1"/>
    <property type="molecule type" value="Genomic_DNA"/>
</dbReference>
<dbReference type="Proteomes" id="UP000229678">
    <property type="component" value="Chromosome"/>
</dbReference>
<dbReference type="AlphaFoldDB" id="A0A2D3C3Q8"/>
<protein>
    <submittedName>
        <fullName evidence="1">Uncharacterized protein</fullName>
    </submittedName>
</protein>
<evidence type="ECO:0000313" key="2">
    <source>
        <dbReference type="Proteomes" id="UP000229678"/>
    </source>
</evidence>
<organism evidence="1 2">
    <name type="scientific">Methanohalophilus portucalensis</name>
    <dbReference type="NCBI Taxonomy" id="39664"/>
    <lineage>
        <taxon>Archaea</taxon>
        <taxon>Methanobacteriati</taxon>
        <taxon>Methanobacteriota</taxon>
        <taxon>Stenosarchaea group</taxon>
        <taxon>Methanomicrobia</taxon>
        <taxon>Methanosarcinales</taxon>
        <taxon>Methanosarcinaceae</taxon>
        <taxon>Methanohalophilus</taxon>
    </lineage>
</organism>
<accession>A0A2D3C3Q8</accession>
<reference evidence="2" key="1">
    <citation type="submission" date="2016-10" db="EMBL/GenBank/DDBJ databases">
        <authorList>
            <person name="L'haridon S."/>
            <person name="Corre E."/>
        </authorList>
    </citation>
    <scope>NUCLEOTIDE SEQUENCE [LARGE SCALE GENOMIC DNA]</scope>
    <source>
        <strain evidence="2">FDF-1T</strain>
    </source>
</reference>
<name>A0A2D3C3Q8_9EURY</name>
<gene>
    <name evidence="1" type="ORF">BKM01_00260</name>
</gene>
<dbReference type="KEGG" id="mpot:BKM01_00260"/>
<evidence type="ECO:0000313" key="1">
    <source>
        <dbReference type="EMBL" id="ATU07349.1"/>
    </source>
</evidence>
<dbReference type="RefSeq" id="WP_072361517.1">
    <property type="nucleotide sequence ID" value="NZ_CP017881.1"/>
</dbReference>
<sequence>MNKTINRTMVVSLVIMLMILFVGVGSANSDSASITEKERLELANKLWGTDITYGEYIEQLFPEAYDKSPDATTKSYYDMEVSWTNPAAEGPDSKQTFTATTGLTRSVYFGVANSELDYDGSEITYKTWQRMVLPTPYTKIPSMSVLTHLWRDDGDEEIVGIELESENNVYELEAEDTYDYSSSAYYRVIGQYSGVYPSGVTPPSFNGISSTDWEHVS</sequence>